<organism evidence="9 10">
    <name type="scientific">Bradyrhizobium yuanmingense</name>
    <dbReference type="NCBI Taxonomy" id="108015"/>
    <lineage>
        <taxon>Bacteria</taxon>
        <taxon>Pseudomonadati</taxon>
        <taxon>Pseudomonadota</taxon>
        <taxon>Alphaproteobacteria</taxon>
        <taxon>Hyphomicrobiales</taxon>
        <taxon>Nitrobacteraceae</taxon>
        <taxon>Bradyrhizobium</taxon>
    </lineage>
</organism>
<keyword evidence="3 9" id="KW-0808">Transferase</keyword>
<evidence type="ECO:0000256" key="5">
    <source>
        <dbReference type="ARBA" id="ARBA00022989"/>
    </source>
</evidence>
<dbReference type="InterPro" id="IPR050256">
    <property type="entry name" value="Glycosyltransferase_2"/>
</dbReference>
<evidence type="ECO:0000256" key="2">
    <source>
        <dbReference type="ARBA" id="ARBA00022676"/>
    </source>
</evidence>
<keyword evidence="4 7" id="KW-0812">Transmembrane</keyword>
<protein>
    <submittedName>
        <fullName evidence="9">Glycosyltransferase involved in cell wall biosynthesis</fullName>
        <ecNumber evidence="9">2.4.-.-</ecNumber>
    </submittedName>
</protein>
<name>A0ABV4GP20_9BRAD</name>
<dbReference type="EC" id="2.4.-.-" evidence="9"/>
<comment type="caution">
    <text evidence="9">The sequence shown here is derived from an EMBL/GenBank/DDBJ whole genome shotgun (WGS) entry which is preliminary data.</text>
</comment>
<sequence>MAGLVSIIVPALNEEGNIEPLFQRLAALARRIREEFDMATEVVANDNCSVDKTLEELKQQARLIDPSVLTVRIFRFSRNIGFQKSILVGYHKARGNAVAQIDADMQDPPELLLEFLGKWKEGYHIVYGVRRRPEEDLPTKAARMAFYRLINHLSDDALPHDAGDFRLLDRQVVDVVCALHDNDPYLRGTIASLGLKQIGITYERSSRAHGQSKFGFSQLLKLAIDGITNHTTIPLRLSSYLGLILVAAASVLVCVYLFAWITSDKPMPLGFMTLALLQLGTMATVSFLFAIQGFYVQRIYNQVKDKPLAIIEHSIQQGTHGGAEARSGQPIEVLWTGNHDRSGR</sequence>
<feature type="transmembrane region" description="Helical" evidence="7">
    <location>
        <begin position="240"/>
        <end position="261"/>
    </location>
</feature>
<keyword evidence="5 7" id="KW-1133">Transmembrane helix</keyword>
<evidence type="ECO:0000256" key="3">
    <source>
        <dbReference type="ARBA" id="ARBA00022679"/>
    </source>
</evidence>
<keyword evidence="10" id="KW-1185">Reference proteome</keyword>
<feature type="transmembrane region" description="Helical" evidence="7">
    <location>
        <begin position="273"/>
        <end position="296"/>
    </location>
</feature>
<evidence type="ECO:0000313" key="10">
    <source>
        <dbReference type="Proteomes" id="UP001565474"/>
    </source>
</evidence>
<gene>
    <name evidence="9" type="ORF">ABH992_006094</name>
</gene>
<accession>A0ABV4GP20</accession>
<dbReference type="InterPro" id="IPR029044">
    <property type="entry name" value="Nucleotide-diphossugar_trans"/>
</dbReference>
<dbReference type="GO" id="GO:0016757">
    <property type="term" value="F:glycosyltransferase activity"/>
    <property type="evidence" value="ECO:0007669"/>
    <property type="project" value="UniProtKB-KW"/>
</dbReference>
<dbReference type="CDD" id="cd04187">
    <property type="entry name" value="DPM1_like_bac"/>
    <property type="match status" value="1"/>
</dbReference>
<evidence type="ECO:0000256" key="7">
    <source>
        <dbReference type="SAM" id="Phobius"/>
    </source>
</evidence>
<evidence type="ECO:0000256" key="6">
    <source>
        <dbReference type="ARBA" id="ARBA00023136"/>
    </source>
</evidence>
<feature type="domain" description="Glycosyltransferase 2-like" evidence="8">
    <location>
        <begin position="6"/>
        <end position="174"/>
    </location>
</feature>
<dbReference type="RefSeq" id="WP_370058314.1">
    <property type="nucleotide sequence ID" value="NZ_JBGBYD010000002.1"/>
</dbReference>
<evidence type="ECO:0000313" key="9">
    <source>
        <dbReference type="EMBL" id="MEY9473695.1"/>
    </source>
</evidence>
<comment type="subcellular location">
    <subcellularLocation>
        <location evidence="1">Membrane</location>
        <topology evidence="1">Multi-pass membrane protein</topology>
    </subcellularLocation>
</comment>
<proteinExistence type="predicted"/>
<dbReference type="SUPFAM" id="SSF53448">
    <property type="entry name" value="Nucleotide-diphospho-sugar transferases"/>
    <property type="match status" value="1"/>
</dbReference>
<evidence type="ECO:0000256" key="4">
    <source>
        <dbReference type="ARBA" id="ARBA00022692"/>
    </source>
</evidence>
<evidence type="ECO:0000256" key="1">
    <source>
        <dbReference type="ARBA" id="ARBA00004141"/>
    </source>
</evidence>
<dbReference type="EMBL" id="JBGBZN010000002">
    <property type="protein sequence ID" value="MEY9473695.1"/>
    <property type="molecule type" value="Genomic_DNA"/>
</dbReference>
<dbReference type="Proteomes" id="UP001565474">
    <property type="component" value="Unassembled WGS sequence"/>
</dbReference>
<dbReference type="Pfam" id="PF00535">
    <property type="entry name" value="Glycos_transf_2"/>
    <property type="match status" value="1"/>
</dbReference>
<dbReference type="PANTHER" id="PTHR48090">
    <property type="entry name" value="UNDECAPRENYL-PHOSPHATE 4-DEOXY-4-FORMAMIDO-L-ARABINOSE TRANSFERASE-RELATED"/>
    <property type="match status" value="1"/>
</dbReference>
<dbReference type="Gene3D" id="3.90.550.10">
    <property type="entry name" value="Spore Coat Polysaccharide Biosynthesis Protein SpsA, Chain A"/>
    <property type="match status" value="1"/>
</dbReference>
<keyword evidence="6 7" id="KW-0472">Membrane</keyword>
<keyword evidence="2 9" id="KW-0328">Glycosyltransferase</keyword>
<evidence type="ECO:0000259" key="8">
    <source>
        <dbReference type="Pfam" id="PF00535"/>
    </source>
</evidence>
<reference evidence="9 10" key="1">
    <citation type="submission" date="2024-07" db="EMBL/GenBank/DDBJ databases">
        <title>Genomic Encyclopedia of Type Strains, Phase V (KMG-V): Genome sequencing to study the core and pangenomes of soil and plant-associated prokaryotes.</title>
        <authorList>
            <person name="Whitman W."/>
        </authorList>
    </citation>
    <scope>NUCLEOTIDE SEQUENCE [LARGE SCALE GENOMIC DNA]</scope>
    <source>
        <strain evidence="9 10">USDA 222</strain>
    </source>
</reference>
<dbReference type="PANTHER" id="PTHR48090:SF1">
    <property type="entry name" value="PROPHAGE BACTOPRENOL GLUCOSYL TRANSFERASE HOMOLOG"/>
    <property type="match status" value="1"/>
</dbReference>
<dbReference type="InterPro" id="IPR001173">
    <property type="entry name" value="Glyco_trans_2-like"/>
</dbReference>